<dbReference type="AlphaFoldDB" id="A0A4P1RI46"/>
<name>A0A4P1RI46_LUPAN</name>
<keyword evidence="2" id="KW-1185">Reference proteome</keyword>
<reference evidence="1 2" key="1">
    <citation type="journal article" date="2017" name="Plant Biotechnol. J.">
        <title>A comprehensive draft genome sequence for lupin (Lupinus angustifolius), an emerging health food: insights into plant-microbe interactions and legume evolution.</title>
        <authorList>
            <person name="Hane J.K."/>
            <person name="Ming Y."/>
            <person name="Kamphuis L.G."/>
            <person name="Nelson M.N."/>
            <person name="Garg G."/>
            <person name="Atkins C.A."/>
            <person name="Bayer P.E."/>
            <person name="Bravo A."/>
            <person name="Bringans S."/>
            <person name="Cannon S."/>
            <person name="Edwards D."/>
            <person name="Foley R."/>
            <person name="Gao L.L."/>
            <person name="Harrison M.J."/>
            <person name="Huang W."/>
            <person name="Hurgobin B."/>
            <person name="Li S."/>
            <person name="Liu C.W."/>
            <person name="McGrath A."/>
            <person name="Morahan G."/>
            <person name="Murray J."/>
            <person name="Weller J."/>
            <person name="Jian J."/>
            <person name="Singh K.B."/>
        </authorList>
    </citation>
    <scope>NUCLEOTIDE SEQUENCE [LARGE SCALE GENOMIC DNA]</scope>
    <source>
        <strain evidence="2">cv. Tanjil</strain>
        <tissue evidence="1">Whole plant</tissue>
    </source>
</reference>
<dbReference type="Gramene" id="OIW11192">
    <property type="protein sequence ID" value="OIW11192"/>
    <property type="gene ID" value="TanjilG_28283"/>
</dbReference>
<accession>A0A4P1RI46</accession>
<dbReference type="Proteomes" id="UP000188354">
    <property type="component" value="Chromosome LG05"/>
</dbReference>
<evidence type="ECO:0000313" key="1">
    <source>
        <dbReference type="EMBL" id="OIW11192.1"/>
    </source>
</evidence>
<gene>
    <name evidence="1" type="ORF">TanjilG_28283</name>
</gene>
<organism evidence="1 2">
    <name type="scientific">Lupinus angustifolius</name>
    <name type="common">Narrow-leaved blue lupine</name>
    <dbReference type="NCBI Taxonomy" id="3871"/>
    <lineage>
        <taxon>Eukaryota</taxon>
        <taxon>Viridiplantae</taxon>
        <taxon>Streptophyta</taxon>
        <taxon>Embryophyta</taxon>
        <taxon>Tracheophyta</taxon>
        <taxon>Spermatophyta</taxon>
        <taxon>Magnoliopsida</taxon>
        <taxon>eudicotyledons</taxon>
        <taxon>Gunneridae</taxon>
        <taxon>Pentapetalae</taxon>
        <taxon>rosids</taxon>
        <taxon>fabids</taxon>
        <taxon>Fabales</taxon>
        <taxon>Fabaceae</taxon>
        <taxon>Papilionoideae</taxon>
        <taxon>50 kb inversion clade</taxon>
        <taxon>genistoids sensu lato</taxon>
        <taxon>core genistoids</taxon>
        <taxon>Genisteae</taxon>
        <taxon>Lupinus</taxon>
    </lineage>
</organism>
<protein>
    <submittedName>
        <fullName evidence="1">Uncharacterized protein</fullName>
    </submittedName>
</protein>
<evidence type="ECO:0000313" key="2">
    <source>
        <dbReference type="Proteomes" id="UP000188354"/>
    </source>
</evidence>
<sequence>MQTVIFLKLDYTIHDLNADERDIRVDDKVDMFESGGGGVRVPFDIESYNYGVEEGGDGEGIHDSRIEFERGIGYDGADCVRMEDDVTFSYSDGGGEVLRDGRVEGIIVVGIGKVDVVCDGDHHGGNGESVILF</sequence>
<dbReference type="EMBL" id="CM007365">
    <property type="protein sequence ID" value="OIW11192.1"/>
    <property type="molecule type" value="Genomic_DNA"/>
</dbReference>
<proteinExistence type="predicted"/>